<name>A0A2T1GC98_9CYAN</name>
<keyword evidence="1" id="KW-0472">Membrane</keyword>
<evidence type="ECO:0000256" key="1">
    <source>
        <dbReference type="SAM" id="Phobius"/>
    </source>
</evidence>
<dbReference type="EMBL" id="PVWO01000221">
    <property type="protein sequence ID" value="PSB54954.1"/>
    <property type="molecule type" value="Genomic_DNA"/>
</dbReference>
<feature type="transmembrane region" description="Helical" evidence="1">
    <location>
        <begin position="95"/>
        <end position="121"/>
    </location>
</feature>
<reference evidence="2 3" key="1">
    <citation type="submission" date="2018-03" db="EMBL/GenBank/DDBJ databases">
        <title>The ancient ancestry and fast evolution of plastids.</title>
        <authorList>
            <person name="Moore K.R."/>
            <person name="Magnabosco C."/>
            <person name="Momper L."/>
            <person name="Gold D.A."/>
            <person name="Bosak T."/>
            <person name="Fournier G.P."/>
        </authorList>
    </citation>
    <scope>NUCLEOTIDE SEQUENCE [LARGE SCALE GENOMIC DNA]</scope>
    <source>
        <strain evidence="2 3">CCALA 037</strain>
    </source>
</reference>
<feature type="transmembrane region" description="Helical" evidence="1">
    <location>
        <begin position="332"/>
        <end position="358"/>
    </location>
</feature>
<protein>
    <submittedName>
        <fullName evidence="2">Uncharacterized protein</fullName>
    </submittedName>
</protein>
<proteinExistence type="predicted"/>
<comment type="caution">
    <text evidence="2">The sequence shown here is derived from an EMBL/GenBank/DDBJ whole genome shotgun (WGS) entry which is preliminary data.</text>
</comment>
<keyword evidence="3" id="KW-1185">Reference proteome</keyword>
<accession>A0A2T1GC98</accession>
<evidence type="ECO:0000313" key="2">
    <source>
        <dbReference type="EMBL" id="PSB54954.1"/>
    </source>
</evidence>
<gene>
    <name evidence="2" type="ORF">C7B77_16605</name>
</gene>
<keyword evidence="1" id="KW-0812">Transmembrane</keyword>
<dbReference type="PANTHER" id="PTHR47380:SF4">
    <property type="entry name" value="OS02G0533000 PROTEIN"/>
    <property type="match status" value="1"/>
</dbReference>
<sequence length="429" mass="48196">MNANPQLMTAVEQLGYRVTSGDVATQTGIHLEQARSGLLALANRTGGHLQVTDSGEVIYVFAPNFRQILLRKSVKLQIKAWLDRLLTVGFYLVKISFGILLITSISAVYLTILAITLAALFSNDSGADCGEGNCVLAIFDWGGSSSRNYSDPNSSIDRDTSSLAPIRAKTQRKPLNFLEAVFSVLFGDGNPNADLEQRRWRYIANLIHRQQGVAIGEQILPYLDNVGAGFDRRAFLPENAGNEDYMLPVLTKFNGIPEVSPTGQLVYHFPDLQTTLKDEPGLNNRVPQSLRERKWKFTKATREQTGWTIGLFALNLVGIIILGLMLRGISSSFISLAMTILAVYGIGLVVIPSFRYLWVKHLDRQVRKRNNLRHQQVNLLQQGEQIQEKLDYAKQFAKQHKITDRDIIYTTEDDVLTQEFRRLDSRIDN</sequence>
<dbReference type="Proteomes" id="UP000238937">
    <property type="component" value="Unassembled WGS sequence"/>
</dbReference>
<evidence type="ECO:0000313" key="3">
    <source>
        <dbReference type="Proteomes" id="UP000238937"/>
    </source>
</evidence>
<keyword evidence="1" id="KW-1133">Transmembrane helix</keyword>
<dbReference type="PANTHER" id="PTHR47380">
    <property type="entry name" value="OS02G0533000 PROTEIN"/>
    <property type="match status" value="1"/>
</dbReference>
<feature type="transmembrane region" description="Helical" evidence="1">
    <location>
        <begin position="306"/>
        <end position="326"/>
    </location>
</feature>
<dbReference type="RefSeq" id="WP_106307092.1">
    <property type="nucleotide sequence ID" value="NZ_PVWO01000221.1"/>
</dbReference>
<organism evidence="2 3">
    <name type="scientific">Chamaesiphon polymorphus CCALA 037</name>
    <dbReference type="NCBI Taxonomy" id="2107692"/>
    <lineage>
        <taxon>Bacteria</taxon>
        <taxon>Bacillati</taxon>
        <taxon>Cyanobacteriota</taxon>
        <taxon>Cyanophyceae</taxon>
        <taxon>Gomontiellales</taxon>
        <taxon>Chamaesiphonaceae</taxon>
        <taxon>Chamaesiphon</taxon>
    </lineage>
</organism>
<dbReference type="OrthoDB" id="5501559at2"/>
<dbReference type="AlphaFoldDB" id="A0A2T1GC98"/>
<dbReference type="InterPro" id="IPR044200">
    <property type="entry name" value="At5g03900-like"/>
</dbReference>